<dbReference type="InterPro" id="IPR036179">
    <property type="entry name" value="Ig-like_dom_sf"/>
</dbReference>
<evidence type="ECO:0000256" key="1">
    <source>
        <dbReference type="ARBA" id="ARBA00004370"/>
    </source>
</evidence>
<evidence type="ECO:0000256" key="5">
    <source>
        <dbReference type="ARBA" id="ARBA00023157"/>
    </source>
</evidence>
<keyword evidence="4" id="KW-0472">Membrane</keyword>
<accession>A0A8C3WMN4</accession>
<keyword evidence="3 7" id="KW-0732">Signal</keyword>
<dbReference type="Ensembl" id="ENSCWAT00000013967.1">
    <property type="protein sequence ID" value="ENSCWAP00000012859.1"/>
    <property type="gene ID" value="ENSCWAG00000010024.1"/>
</dbReference>
<dbReference type="GO" id="GO:0004888">
    <property type="term" value="F:transmembrane signaling receptor activity"/>
    <property type="evidence" value="ECO:0007669"/>
    <property type="project" value="TreeGrafter"/>
</dbReference>
<reference evidence="9" key="1">
    <citation type="submission" date="2025-08" db="UniProtKB">
        <authorList>
            <consortium name="Ensembl"/>
        </authorList>
    </citation>
    <scope>IDENTIFICATION</scope>
</reference>
<dbReference type="InterPro" id="IPR007110">
    <property type="entry name" value="Ig-like_dom"/>
</dbReference>
<dbReference type="GeneTree" id="ENSGT00940000159622"/>
<comment type="subcellular location">
    <subcellularLocation>
        <location evidence="1">Membrane</location>
    </subcellularLocation>
</comment>
<evidence type="ECO:0000256" key="6">
    <source>
        <dbReference type="SAM" id="MobiDB-lite"/>
    </source>
</evidence>
<keyword evidence="10" id="KW-1185">Reference proteome</keyword>
<evidence type="ECO:0000256" key="4">
    <source>
        <dbReference type="ARBA" id="ARBA00023136"/>
    </source>
</evidence>
<reference evidence="9" key="2">
    <citation type="submission" date="2025-09" db="UniProtKB">
        <authorList>
            <consortium name="Ensembl"/>
        </authorList>
    </citation>
    <scope>IDENTIFICATION</scope>
</reference>
<feature type="region of interest" description="Disordered" evidence="6">
    <location>
        <begin position="133"/>
        <end position="177"/>
    </location>
</feature>
<evidence type="ECO:0000256" key="7">
    <source>
        <dbReference type="SAM" id="SignalP"/>
    </source>
</evidence>
<dbReference type="CDD" id="cd05716">
    <property type="entry name" value="IgV_pIgR_like"/>
    <property type="match status" value="1"/>
</dbReference>
<sequence>GRGREVGVWRKGLWTRLCLPGCLSVSGPPAVTGTEGGSLSVRCRYEEKFINNNKYWVKTPCFLSGKIVETAESEREVRDGRVSIRDHPANLTFTVTLERLTEDDAGTYCCGIDEALALDPAFQLEVAVIPGEPRAPPLAPAPGSPKDSLVRGTKSSPSRTRGKAPSPPCPGGGPPSPGHVVLLGSEVLSALAPFAPRLKAGLQLLAWVLGATTLDRPWARREGSRGAAGGGWGGRKVIFNRDDTILPDAC</sequence>
<dbReference type="PANTHER" id="PTHR11860">
    <property type="entry name" value="POLYMERIC-IMMUNOGLOBULIN RECEPTOR"/>
    <property type="match status" value="1"/>
</dbReference>
<evidence type="ECO:0000256" key="3">
    <source>
        <dbReference type="ARBA" id="ARBA00022729"/>
    </source>
</evidence>
<proteinExistence type="predicted"/>
<dbReference type="SMART" id="SM00409">
    <property type="entry name" value="IG"/>
    <property type="match status" value="1"/>
</dbReference>
<dbReference type="Proteomes" id="UP000694540">
    <property type="component" value="Unplaced"/>
</dbReference>
<evidence type="ECO:0000313" key="9">
    <source>
        <dbReference type="Ensembl" id="ENSCWAP00000012859.1"/>
    </source>
</evidence>
<keyword evidence="2" id="KW-0812">Transmembrane</keyword>
<feature type="chain" id="PRO_5034265360" description="Ig-like domain-containing protein" evidence="7">
    <location>
        <begin position="25"/>
        <end position="250"/>
    </location>
</feature>
<evidence type="ECO:0000259" key="8">
    <source>
        <dbReference type="PROSITE" id="PS50835"/>
    </source>
</evidence>
<protein>
    <recommendedName>
        <fullName evidence="8">Ig-like domain-containing protein</fullName>
    </recommendedName>
</protein>
<evidence type="ECO:0000256" key="2">
    <source>
        <dbReference type="ARBA" id="ARBA00022692"/>
    </source>
</evidence>
<dbReference type="InterPro" id="IPR003599">
    <property type="entry name" value="Ig_sub"/>
</dbReference>
<dbReference type="InterPro" id="IPR013783">
    <property type="entry name" value="Ig-like_fold"/>
</dbReference>
<feature type="compositionally biased region" description="Pro residues" evidence="6">
    <location>
        <begin position="165"/>
        <end position="177"/>
    </location>
</feature>
<dbReference type="SUPFAM" id="SSF48726">
    <property type="entry name" value="Immunoglobulin"/>
    <property type="match status" value="1"/>
</dbReference>
<dbReference type="PANTHER" id="PTHR11860:SF115">
    <property type="entry name" value="IMMUNOGLOBULIN SUBTYPE DOMAIN-CONTAINING PROTEIN"/>
    <property type="match status" value="1"/>
</dbReference>
<dbReference type="PROSITE" id="PS50835">
    <property type="entry name" value="IG_LIKE"/>
    <property type="match status" value="1"/>
</dbReference>
<dbReference type="Pfam" id="PF07686">
    <property type="entry name" value="V-set"/>
    <property type="match status" value="1"/>
</dbReference>
<dbReference type="GO" id="GO:0005886">
    <property type="term" value="C:plasma membrane"/>
    <property type="evidence" value="ECO:0007669"/>
    <property type="project" value="TreeGrafter"/>
</dbReference>
<dbReference type="InterPro" id="IPR050671">
    <property type="entry name" value="CD300_family_receptors"/>
</dbReference>
<evidence type="ECO:0000313" key="10">
    <source>
        <dbReference type="Proteomes" id="UP000694540"/>
    </source>
</evidence>
<dbReference type="InterPro" id="IPR013106">
    <property type="entry name" value="Ig_V-set"/>
</dbReference>
<feature type="signal peptide" evidence="7">
    <location>
        <begin position="1"/>
        <end position="24"/>
    </location>
</feature>
<feature type="domain" description="Ig-like" evidence="8">
    <location>
        <begin position="20"/>
        <end position="110"/>
    </location>
</feature>
<organism evidence="9 10">
    <name type="scientific">Catagonus wagneri</name>
    <name type="common">Chacoan peccary</name>
    <dbReference type="NCBI Taxonomy" id="51154"/>
    <lineage>
        <taxon>Eukaryota</taxon>
        <taxon>Metazoa</taxon>
        <taxon>Chordata</taxon>
        <taxon>Craniata</taxon>
        <taxon>Vertebrata</taxon>
        <taxon>Euteleostomi</taxon>
        <taxon>Mammalia</taxon>
        <taxon>Eutheria</taxon>
        <taxon>Laurasiatheria</taxon>
        <taxon>Artiodactyla</taxon>
        <taxon>Suina</taxon>
        <taxon>Tayassuidae</taxon>
        <taxon>Catagonus</taxon>
    </lineage>
</organism>
<dbReference type="AlphaFoldDB" id="A0A8C3WMN4"/>
<keyword evidence="5" id="KW-1015">Disulfide bond</keyword>
<dbReference type="Gene3D" id="2.60.40.10">
    <property type="entry name" value="Immunoglobulins"/>
    <property type="match status" value="1"/>
</dbReference>
<name>A0A8C3WMN4_9CETA</name>
<dbReference type="FunFam" id="2.60.40.10:FF:000370">
    <property type="entry name" value="CMRF35-like molecule 1"/>
    <property type="match status" value="1"/>
</dbReference>
<feature type="compositionally biased region" description="Pro residues" evidence="6">
    <location>
        <begin position="133"/>
        <end position="143"/>
    </location>
</feature>